<feature type="compositionally biased region" description="Low complexity" evidence="1">
    <location>
        <begin position="1475"/>
        <end position="1489"/>
    </location>
</feature>
<gene>
    <name evidence="2" type="ORF">L249_1776</name>
</gene>
<proteinExistence type="predicted"/>
<name>A0A367LR38_9HYPO</name>
<feature type="region of interest" description="Disordered" evidence="1">
    <location>
        <begin position="767"/>
        <end position="861"/>
    </location>
</feature>
<organism evidence="2 3">
    <name type="scientific">Ophiocordyceps polyrhachis-furcata BCC 54312</name>
    <dbReference type="NCBI Taxonomy" id="1330021"/>
    <lineage>
        <taxon>Eukaryota</taxon>
        <taxon>Fungi</taxon>
        <taxon>Dikarya</taxon>
        <taxon>Ascomycota</taxon>
        <taxon>Pezizomycotina</taxon>
        <taxon>Sordariomycetes</taxon>
        <taxon>Hypocreomycetidae</taxon>
        <taxon>Hypocreales</taxon>
        <taxon>Ophiocordycipitaceae</taxon>
        <taxon>Ophiocordyceps</taxon>
    </lineage>
</organism>
<reference evidence="2 3" key="1">
    <citation type="journal article" date="2015" name="BMC Genomics">
        <title>Insights from the genome of Ophiocordyceps polyrhachis-furcata to pathogenicity and host specificity in insect fungi.</title>
        <authorList>
            <person name="Wichadakul D."/>
            <person name="Kobmoo N."/>
            <person name="Ingsriswang S."/>
            <person name="Tangphatsornruang S."/>
            <person name="Chantasingh D."/>
            <person name="Luangsa-ard J.J."/>
            <person name="Eurwilaichitr L."/>
        </authorList>
    </citation>
    <scope>NUCLEOTIDE SEQUENCE [LARGE SCALE GENOMIC DNA]</scope>
    <source>
        <strain evidence="2 3">BCC 54312</strain>
    </source>
</reference>
<accession>A0A367LR38</accession>
<dbReference type="STRING" id="1330021.A0A367LR38"/>
<feature type="region of interest" description="Disordered" evidence="1">
    <location>
        <begin position="1538"/>
        <end position="1697"/>
    </location>
</feature>
<feature type="compositionally biased region" description="Polar residues" evidence="1">
    <location>
        <begin position="1664"/>
        <end position="1693"/>
    </location>
</feature>
<feature type="region of interest" description="Disordered" evidence="1">
    <location>
        <begin position="1190"/>
        <end position="1402"/>
    </location>
</feature>
<feature type="compositionally biased region" description="Low complexity" evidence="1">
    <location>
        <begin position="1538"/>
        <end position="1547"/>
    </location>
</feature>
<feature type="compositionally biased region" description="Basic and acidic residues" evidence="1">
    <location>
        <begin position="1618"/>
        <end position="1629"/>
    </location>
</feature>
<feature type="compositionally biased region" description="Basic and acidic residues" evidence="1">
    <location>
        <begin position="1288"/>
        <end position="1301"/>
    </location>
</feature>
<dbReference type="OrthoDB" id="5151921at2759"/>
<keyword evidence="3" id="KW-1185">Reference proteome</keyword>
<feature type="compositionally biased region" description="Basic and acidic residues" evidence="1">
    <location>
        <begin position="984"/>
        <end position="1002"/>
    </location>
</feature>
<feature type="compositionally biased region" description="Basic and acidic residues" evidence="1">
    <location>
        <begin position="1754"/>
        <end position="1767"/>
    </location>
</feature>
<feature type="compositionally biased region" description="Basic and acidic residues" evidence="1">
    <location>
        <begin position="1448"/>
        <end position="1459"/>
    </location>
</feature>
<feature type="compositionally biased region" description="Low complexity" evidence="1">
    <location>
        <begin position="588"/>
        <end position="597"/>
    </location>
</feature>
<feature type="non-terminal residue" evidence="2">
    <location>
        <position position="1"/>
    </location>
</feature>
<evidence type="ECO:0000313" key="3">
    <source>
        <dbReference type="Proteomes" id="UP000253664"/>
    </source>
</evidence>
<feature type="compositionally biased region" description="Basic and acidic residues" evidence="1">
    <location>
        <begin position="899"/>
        <end position="912"/>
    </location>
</feature>
<dbReference type="Proteomes" id="UP000253664">
    <property type="component" value="Unassembled WGS sequence"/>
</dbReference>
<feature type="compositionally biased region" description="Basic and acidic residues" evidence="1">
    <location>
        <begin position="624"/>
        <end position="636"/>
    </location>
</feature>
<feature type="compositionally biased region" description="Acidic residues" evidence="1">
    <location>
        <begin position="1744"/>
        <end position="1753"/>
    </location>
</feature>
<feature type="compositionally biased region" description="Pro residues" evidence="1">
    <location>
        <begin position="385"/>
        <end position="399"/>
    </location>
</feature>
<feature type="region of interest" description="Disordered" evidence="1">
    <location>
        <begin position="507"/>
        <end position="675"/>
    </location>
</feature>
<feature type="region of interest" description="Disordered" evidence="1">
    <location>
        <begin position="1415"/>
        <end position="1523"/>
    </location>
</feature>
<feature type="region of interest" description="Disordered" evidence="1">
    <location>
        <begin position="274"/>
        <end position="295"/>
    </location>
</feature>
<feature type="compositionally biased region" description="Low complexity" evidence="1">
    <location>
        <begin position="811"/>
        <end position="820"/>
    </location>
</feature>
<feature type="region of interest" description="Disordered" evidence="1">
    <location>
        <begin position="1083"/>
        <end position="1169"/>
    </location>
</feature>
<sequence length="1826" mass="196003">VACSSFFRRPFHRRLQIPISISAEPVGITGSHAMAGPVDRDSGLLQTSAAAVSPYQLNVNRTKTRKWVEAKTQSYDGDDWGAADYEPQGGFQHEPVPSLPTGRYPLPAHHVTSARPERPSAELMPPSIQVPTDRHKLPSSESFRSVSSPVSSHSTRAADVSPTDAYSPDEKLQRRSTIDPLPDTDEDPFQPAVSVGSDKPFAKSKVDRSDEDKCPPRDSGTDVASLGERHARRDSVSPQLPDVARMSSFGPDFFDVTPKEPAIASLAHDAVAISTASPTEPKPAGNLLPADAGEASSLPTRLLPLQQPEPSTMNDSVEETPKVGNAIEEDEDRDIVSLTPASDNLGRPDVPEPPVISCIDSQVDATAAQELAHIQARSPLLQPDPDWPSIPPLKTPSPRPSEGTLDKSQEASRSSSTGEHNNQPASAERYPKPGPVQRKPTSSTITPSSVKDSDALSEEILRSLSPSASSSALTTSADDHHAMQPTSPVMMRDSTYTLGDYDDYWEEKTTSLPPARPSKVPLDTPDAPADGTELRRRFSWEVDDAEAVALPHVSSSSAAREPMEAEARRQLTPTPSSDGGGGDDDDVAAVTRDVASDGWAQPAAPDPPSPLSVASDTRTSVVGRDSKRPSLVDDKAVAQVVSNLSSPTPPPEPPVTLSSSPPAEAVRPKSPGLPAQTRVMAFREVMGMPNVSDRIAKFNETRDHVAMTDSGLDAWLASVQAQYPEYAQEAAGLCQPAYSSPSSASSQPTVQHQQQQPYYQQYLNASAPNASHSGRSRLAGLPIPSQVAGSSFGHPSNQIGTKSKELMHSAGKMGKGLLSKGKSKLRGSGDKFAPQGEGSGPRTERRTSWAALSLGRSRPDETVAHATVEGAAAWRADAFQGYRGFEGSDQQPPVRQRHVSTEPDAPRPDEQEVAAKVENTAADQVPEGWVLVASPESEVEPCSPAEEVGREAPKRISSFVGLPPIRRSSTFGLTNRSKRTRRRNSLDHDDDKGDYADSHDGQPAEPLSLVPSPVMEVPNPMDRDKDDAGADVFNFEQDENKETEPPTRVFHPMIPPNTSADPPKSPIPSLLTGDWKLEESHLSEPLHCKTRRHRPGTGNSQQQAYREYDKETGMPLLSVPSPAVAPYATPPSSAHRYPGLFPVPPGEDGGHRPPPPRSQTWGQPEQRVYHAARPRAETAFDVVHRGEFGAGRHRGRSQLRADAVAEGAAAVSGHGREPRKRQSGFFSSLAGRISTSRDRGSLSMVPGSPRRPPSSSSLFNDQASAAAGQHETRKKKKRFSNIAALSNLKDKLHSTGHEQDTRSPAAHNPLHGLERSSTTSSFDLAPPQAIGEDGVERRRRRRSSVTDMISGMLGRRPGSRSGEPAAMAGQGEPQLDPKPASGVVGHHPGCRPHASAVQPGMKAAATVPTVTVRPVAQRQPRPSPLGIDAPVTNRNLGAEAGCPRRQRVCVEEKPSRSKDGGLALAGIGTAHEGQTDVSPDTSVVSDVQSEALSVMKRRPLRSVSSDEASDHGKSALSLTSQQTDSRWKLLKNRIYAQAASASTSNQNRGGVGGGGDRLSGPKVPGSTRKTSEQMERETGAMHPSKEASSSPWVISESRYERVPLPRSHGMVQGVTAQSEDRSAGARDGRGSPAVCGGRGYDEERVAMEARSGRRHEQQDGGSPRSRQSPQQATRQEGMSPSTAGVSSPESQRSPAKADIVSPMLFCLPSPPLSKAKEGLVSPSGVRAVDYQVSMASLATRFEAEQEAPGEEDEHERQQAKEGEKAAELDDTAERYMRSRRLEAQEEKIACRVEDVEDVVPQMSATSYPGQEWSPYGALGYEDWRED</sequence>
<feature type="region of interest" description="Disordered" evidence="1">
    <location>
        <begin position="933"/>
        <end position="1071"/>
    </location>
</feature>
<feature type="compositionally biased region" description="Polar residues" evidence="1">
    <location>
        <begin position="439"/>
        <end position="450"/>
    </location>
</feature>
<feature type="compositionally biased region" description="Basic and acidic residues" evidence="1">
    <location>
        <begin position="1639"/>
        <end position="1658"/>
    </location>
</feature>
<feature type="compositionally biased region" description="Basic and acidic residues" evidence="1">
    <location>
        <begin position="200"/>
        <end position="220"/>
    </location>
</feature>
<comment type="caution">
    <text evidence="2">The sequence shown here is derived from an EMBL/GenBank/DDBJ whole genome shotgun (WGS) entry which is preliminary data.</text>
</comment>
<feature type="compositionally biased region" description="Polar residues" evidence="1">
    <location>
        <begin position="411"/>
        <end position="425"/>
    </location>
</feature>
<feature type="compositionally biased region" description="Basic and acidic residues" evidence="1">
    <location>
        <begin position="1569"/>
        <end position="1585"/>
    </location>
</feature>
<protein>
    <submittedName>
        <fullName evidence="2">Uncharacterized protein</fullName>
    </submittedName>
</protein>
<feature type="compositionally biased region" description="Low complexity" evidence="1">
    <location>
        <begin position="139"/>
        <end position="154"/>
    </location>
</feature>
<feature type="compositionally biased region" description="Low complexity" evidence="1">
    <location>
        <begin position="463"/>
        <end position="476"/>
    </location>
</feature>
<evidence type="ECO:0000313" key="2">
    <source>
        <dbReference type="EMBL" id="RCI16857.1"/>
    </source>
</evidence>
<feature type="compositionally biased region" description="Basic and acidic residues" evidence="1">
    <location>
        <begin position="168"/>
        <end position="177"/>
    </location>
</feature>
<feature type="compositionally biased region" description="Low complexity" evidence="1">
    <location>
        <begin position="1201"/>
        <end position="1210"/>
    </location>
</feature>
<feature type="region of interest" description="Disordered" evidence="1">
    <location>
        <begin position="1805"/>
        <end position="1826"/>
    </location>
</feature>
<feature type="region of interest" description="Disordered" evidence="1">
    <location>
        <begin position="76"/>
        <end position="243"/>
    </location>
</feature>
<feature type="region of interest" description="Disordered" evidence="1">
    <location>
        <begin position="882"/>
        <end position="912"/>
    </location>
</feature>
<evidence type="ECO:0000256" key="1">
    <source>
        <dbReference type="SAM" id="MobiDB-lite"/>
    </source>
</evidence>
<feature type="region of interest" description="Disordered" evidence="1">
    <location>
        <begin position="325"/>
        <end position="494"/>
    </location>
</feature>
<feature type="region of interest" description="Disordered" evidence="1">
    <location>
        <begin position="1741"/>
        <end position="1767"/>
    </location>
</feature>
<dbReference type="EMBL" id="LKCN02000001">
    <property type="protein sequence ID" value="RCI16857.1"/>
    <property type="molecule type" value="Genomic_DNA"/>
</dbReference>
<feature type="compositionally biased region" description="Polar residues" evidence="1">
    <location>
        <begin position="787"/>
        <end position="801"/>
    </location>
</feature>
<feature type="region of interest" description="Disordered" evidence="1">
    <location>
        <begin position="736"/>
        <end position="755"/>
    </location>
</feature>